<dbReference type="GO" id="GO:0005634">
    <property type="term" value="C:nucleus"/>
    <property type="evidence" value="ECO:0007669"/>
    <property type="project" value="EnsemblFungi"/>
</dbReference>
<dbReference type="HOGENOM" id="CLU_000880_2_1_1"/>
<gene>
    <name evidence="8" type="primary">NDAI0H00260</name>
    <name evidence="8" type="ordered locus">NDAI_0H00260</name>
</gene>
<dbReference type="InterPro" id="IPR055443">
    <property type="entry name" value="HEAT_ECM29"/>
</dbReference>
<keyword evidence="3" id="KW-0677">Repeat</keyword>
<dbReference type="GO" id="GO:0005737">
    <property type="term" value="C:cytoplasm"/>
    <property type="evidence" value="ECO:0007669"/>
    <property type="project" value="UniProtKB-SubCell"/>
</dbReference>
<dbReference type="GeneID" id="11495731"/>
<name>G0WEI9_NAUDC</name>
<evidence type="ECO:0000256" key="2">
    <source>
        <dbReference type="ARBA" id="ARBA00022490"/>
    </source>
</evidence>
<protein>
    <recommendedName>
        <fullName evidence="10">Proteasome component ECM29</fullName>
    </recommendedName>
</protein>
<dbReference type="Gene3D" id="1.25.10.10">
    <property type="entry name" value="Leucine-rich Repeat Variant"/>
    <property type="match status" value="3"/>
</dbReference>
<dbReference type="InterPro" id="IPR016024">
    <property type="entry name" value="ARM-type_fold"/>
</dbReference>
<evidence type="ECO:0000259" key="7">
    <source>
        <dbReference type="Pfam" id="PF24492"/>
    </source>
</evidence>
<keyword evidence="9" id="KW-1185">Reference proteome</keyword>
<feature type="domain" description="Proteasome component Ecm29 N-terminal" evidence="6">
    <location>
        <begin position="20"/>
        <end position="558"/>
    </location>
</feature>
<evidence type="ECO:0000313" key="9">
    <source>
        <dbReference type="Proteomes" id="UP000000689"/>
    </source>
</evidence>
<evidence type="ECO:0000256" key="5">
    <source>
        <dbReference type="SAM" id="MobiDB-lite"/>
    </source>
</evidence>
<keyword evidence="2" id="KW-0963">Cytoplasm</keyword>
<feature type="domain" description="Proteasome adapter and scaffold protein ECM29 HEAT-repeat" evidence="7">
    <location>
        <begin position="1377"/>
        <end position="1538"/>
    </location>
</feature>
<dbReference type="GO" id="GO:0060090">
    <property type="term" value="F:molecular adaptor activity"/>
    <property type="evidence" value="ECO:0007669"/>
    <property type="project" value="EnsemblFungi"/>
</dbReference>
<dbReference type="OMA" id="CRIKDIE"/>
<dbReference type="STRING" id="1071378.G0WEI9"/>
<dbReference type="Proteomes" id="UP000000689">
    <property type="component" value="Chromosome 8"/>
</dbReference>
<evidence type="ECO:0000313" key="8">
    <source>
        <dbReference type="EMBL" id="CCD26200.1"/>
    </source>
</evidence>
<proteinExistence type="predicted"/>
<dbReference type="GO" id="GO:0000502">
    <property type="term" value="C:proteasome complex"/>
    <property type="evidence" value="ECO:0007669"/>
    <property type="project" value="UniProtKB-KW"/>
</dbReference>
<organism evidence="8 9">
    <name type="scientific">Naumovozyma dairenensis (strain ATCC 10597 / BCRC 20456 / CBS 421 / NBRC 0211 / NRRL Y-12639)</name>
    <name type="common">Saccharomyces dairenensis</name>
    <dbReference type="NCBI Taxonomy" id="1071378"/>
    <lineage>
        <taxon>Eukaryota</taxon>
        <taxon>Fungi</taxon>
        <taxon>Dikarya</taxon>
        <taxon>Ascomycota</taxon>
        <taxon>Saccharomycotina</taxon>
        <taxon>Saccharomycetes</taxon>
        <taxon>Saccharomycetales</taxon>
        <taxon>Saccharomycetaceae</taxon>
        <taxon>Naumovozyma</taxon>
    </lineage>
</organism>
<evidence type="ECO:0008006" key="10">
    <source>
        <dbReference type="Google" id="ProtNLM"/>
    </source>
</evidence>
<evidence type="ECO:0000256" key="1">
    <source>
        <dbReference type="ARBA" id="ARBA00004496"/>
    </source>
</evidence>
<evidence type="ECO:0000256" key="3">
    <source>
        <dbReference type="ARBA" id="ARBA00022737"/>
    </source>
</evidence>
<dbReference type="InterPro" id="IPR024372">
    <property type="entry name" value="Ecm29_N"/>
</dbReference>
<dbReference type="OrthoDB" id="16066at2759"/>
<accession>G0WEI9</accession>
<dbReference type="GO" id="GO:0043248">
    <property type="term" value="P:proteasome assembly"/>
    <property type="evidence" value="ECO:0007669"/>
    <property type="project" value="EnsemblFungi"/>
</dbReference>
<dbReference type="EMBL" id="HE580274">
    <property type="protein sequence ID" value="CCD26200.1"/>
    <property type="molecule type" value="Genomic_DNA"/>
</dbReference>
<dbReference type="PANTHER" id="PTHR23346">
    <property type="entry name" value="TRANSLATIONAL ACTIVATOR GCN1-RELATED"/>
    <property type="match status" value="1"/>
</dbReference>
<dbReference type="GO" id="GO:0036503">
    <property type="term" value="P:ERAD pathway"/>
    <property type="evidence" value="ECO:0007669"/>
    <property type="project" value="TreeGrafter"/>
</dbReference>
<comment type="subcellular location">
    <subcellularLocation>
        <location evidence="1">Cytoplasm</location>
    </subcellularLocation>
</comment>
<dbReference type="KEGG" id="ndi:NDAI_0H00260"/>
<dbReference type="Pfam" id="PF13001">
    <property type="entry name" value="ECM29_N"/>
    <property type="match status" value="1"/>
</dbReference>
<dbReference type="Pfam" id="PF24492">
    <property type="entry name" value="HEAT_ECM29"/>
    <property type="match status" value="1"/>
</dbReference>
<sequence length="1939" mass="218800">MSSPGPTKTALSEQKELELIEKVELKLAFADNSIKYQQNLDIFLAPLLLKLNSIHDSVRKAVFNSLKNILSRLNTSTDIKLPISKLLNQVHSQSQSQLQSENQESNQVILYSLLLISKGIDRLSNEEKHDLVPQVMNGISKLSSISAKARTFHILCKLLLSWNPPLKGTPQEQDTITFLHLPDSNDFQFLLNYFTKFFFLIPAKPDPQTPTIIPRGYTCPGLSKDDVSFFTYSAGITFNKDQLLKFKWGIFKFVTNGFVSNDQVLIKFISVVSTDQSSSSLSEAAIQFSKRLQIPHEDIDFIQYLIDLYTGDKSNGIPPVNHFLQEKILIILNSSIVATSNHKNVSKICSIGLNSSHFKLRSLCLNFIRHVTKYNHMNLIVQEQDAAENTSEDFTLNINIASLIRNNLHAEGWPRLQLNSSTPVFSTTLEQRRLQYETLGDILKKNLQLISDFSFIEFLFDSLIGDLSEFRSSIQEALLSLSHYLYKLPPSSKEKLKKLARTYLQNDDKLENDPSKSSQQESKENVDSIMSVRFILIKFINATFPFDDQEARLFNIFGTSPYNKFDIIEQSFKGLHPYWFRIEQASIRQTDSDSDSDSDPDKDGGKIIKTIDKLGTDTNIQTIFPNFKDFIDLILSEIASIQNNNNNFSSTTPTIRNCLNTAVRFSKQALISQAIQKLEQAKIIVTQDEDWSIRIEKSIELDDNVSLAVNKLISQFNSDQWFHDFLKLLCAEFIIKDGNGKIIAISNKPDVIFGDTLLTILKLSNVTILQSIQSLVPDLFHYLEGIQTNTDKDLEICANVLAIITSSGSFDDVSTSQLLSKISNIPTDTTNLVSQLPVLYVSSYIIPRLYLRDMNSLFIQNNKPLIKSLIDRLISSLNSTTTGSPRKTILKLISQVLKYGLLSILDEIDRISIVVSITQNIRDKLINDEIAIATWGYLSLYSNEFDENLKSEIFYEKLFDTYTSKQVEFLFTTGEVMSILAGGWNSKFLLKQLDLLDINPSISSLQTTFNDQHLDTILDKVLKSCDSTKPSLRKASCIWLLSILQYLGHHPKVISQSSQIHLRFMKFLADRDEFLQESAARGLSLVYEIGNADLKETMIKGLLRSFTDSTSAATTQMTSGSLSEETTLFEPGMMNTGDGSVSTYKDILNLASEVGDPSLVYKFMSLAKSSSLWSSRKGIAFGIGAIISKSSLEQMLLEDQSTARVLIPKLFRYRFDPYSIVSRSMNDIWNSLISNSSAVISKYFDDILKELLTSMSNKEWRVREASTNALLQLIQTQPQEKFNDQILDIWTMGFRVMDDIKESVREAGTKFTTVLSKILARSIDISNGVKPDKSKQILDMILPFLLGTKGLNSDAEEVRKFSLTTLIDLVKNTGTAIKPYAPELVYDFTLLFSSIEPQVINYLTLNAKNYNIDAETIDIHRQKGVIASPLFETIDKLISKSDDSTMEEHINYSIKAVKKSVGLPSKIAASQVMILLVKRYGLDLKSYTGKMLKVCMSMLDDRNESVNMAFAVTIGRIYNITGVDKAVKYAKLIVERYFNVNNASSKNVVGVTLEAILNQAPASFENLGDIFIPLIFIGSSDVEEKTRTLYSKIWTEASTSGAGAIKLYLNEILNLVSANIVSNDFGIRRSCAKSVSTLCHIIDGNVPEEQILKLFEILNKSLIGRSWDGKDLIVDALVSITGKFDEFVKNNNDLKQSILKTCNTEVSRNNDSYVKKVILSYANLLKIFPEKDLIIILLSRSHHILNIIQEKQGMNDEMKGNENNDVESSNKRIKTDSDVSKKSSKSNIEKEEYVIKLLHSCADICEVLTKNEDASLYSVELLDFVVDNTISLFENETIIYTWRTQIAGSELGIKLTNYNSNEVLDEVLKQRLSKLWNKLIKYNSERETIENVKLKLIKFGGVLMSKFVELRPTIEESLRRISELDETSRIVNELKNIGL</sequence>
<dbReference type="InterPro" id="IPR011989">
    <property type="entry name" value="ARM-like"/>
</dbReference>
<dbReference type="PANTHER" id="PTHR23346:SF19">
    <property type="entry name" value="PROTEASOME ADAPTER AND SCAFFOLD PROTEIN ECM29"/>
    <property type="match status" value="1"/>
</dbReference>
<dbReference type="GO" id="GO:0042030">
    <property type="term" value="F:ATPase inhibitor activity"/>
    <property type="evidence" value="ECO:0007669"/>
    <property type="project" value="EnsemblFungi"/>
</dbReference>
<feature type="region of interest" description="Disordered" evidence="5">
    <location>
        <begin position="1756"/>
        <end position="1783"/>
    </location>
</feature>
<reference evidence="8 9" key="1">
    <citation type="journal article" date="2011" name="Proc. Natl. Acad. Sci. U.S.A.">
        <title>Evolutionary erosion of yeast sex chromosomes by mating-type switching accidents.</title>
        <authorList>
            <person name="Gordon J.L."/>
            <person name="Armisen D."/>
            <person name="Proux-Wera E."/>
            <person name="Oheigeartaigh S.S."/>
            <person name="Byrne K.P."/>
            <person name="Wolfe K.H."/>
        </authorList>
    </citation>
    <scope>NUCLEOTIDE SEQUENCE [LARGE SCALE GENOMIC DNA]</scope>
    <source>
        <strain evidence="9">ATCC 10597 / BCRC 20456 / CBS 421 / NBRC 0211 / NRRL Y-12639</strain>
    </source>
</reference>
<evidence type="ECO:0000256" key="4">
    <source>
        <dbReference type="ARBA" id="ARBA00022942"/>
    </source>
</evidence>
<evidence type="ECO:0000259" key="6">
    <source>
        <dbReference type="Pfam" id="PF13001"/>
    </source>
</evidence>
<dbReference type="eggNOG" id="KOG0915">
    <property type="taxonomic scope" value="Eukaryota"/>
</dbReference>
<dbReference type="RefSeq" id="XP_003671443.1">
    <property type="nucleotide sequence ID" value="XM_003671395.1"/>
</dbReference>
<dbReference type="SUPFAM" id="SSF48371">
    <property type="entry name" value="ARM repeat"/>
    <property type="match status" value="3"/>
</dbReference>
<keyword evidence="4" id="KW-0647">Proteasome</keyword>